<gene>
    <name evidence="4" type="ORF">OL233_01550</name>
</gene>
<dbReference type="Gene3D" id="1.10.1070.20">
    <property type="match status" value="1"/>
</dbReference>
<evidence type="ECO:0000256" key="1">
    <source>
        <dbReference type="ARBA" id="ARBA00022679"/>
    </source>
</evidence>
<sequence>MVIRDVSDWCIIDEMTTGAREKTWIKSNDNDEVIYLLKYPKTDGEIYAEFLSYVLGTKLFGIEIPETIVAVYDGRKCVLSKDFVGENSEFLEIIDFFGADFDKNNLLEYTIDRALMICKKYNIEALFFKMLFFDYLIGNQDRHCENWGLIYDINISEYRMSPVYDNGSSLLNGYADKRIDQMLTDKQMLEAYINRAKSIFTVNGVKNPEYKILLEYLLEYDYNLFKKTVEELSVSEKDLMTVLNINTYNEISENRYQILSKIILRKSEILHEYVKGGDTK</sequence>
<protein>
    <submittedName>
        <fullName evidence="4">HipA domain-containing protein</fullName>
    </submittedName>
</protein>
<evidence type="ECO:0000313" key="4">
    <source>
        <dbReference type="EMBL" id="MDF0478958.1"/>
    </source>
</evidence>
<feature type="domain" description="HipA-like C-terminal" evidence="3">
    <location>
        <begin position="17"/>
        <end position="172"/>
    </location>
</feature>
<comment type="caution">
    <text evidence="4">The sequence shown here is derived from an EMBL/GenBank/DDBJ whole genome shotgun (WGS) entry which is preliminary data.</text>
</comment>
<dbReference type="RefSeq" id="WP_275470608.1">
    <property type="nucleotide sequence ID" value="NZ_JAPDSH010000001.1"/>
</dbReference>
<accession>A0ABT5WYX8</accession>
<keyword evidence="2" id="KW-0418">Kinase</keyword>
<evidence type="ECO:0000313" key="5">
    <source>
        <dbReference type="Proteomes" id="UP001147148"/>
    </source>
</evidence>
<evidence type="ECO:0000256" key="2">
    <source>
        <dbReference type="ARBA" id="ARBA00022777"/>
    </source>
</evidence>
<reference evidence="4" key="1">
    <citation type="submission" date="2022-10" db="EMBL/GenBank/DDBJ databases">
        <title>Vagococcus sp. isolated from poultry meat.</title>
        <authorList>
            <person name="Johansson P."/>
            <person name="Bjorkroth J."/>
        </authorList>
    </citation>
    <scope>NUCLEOTIDE SEQUENCE</scope>
    <source>
        <strain evidence="4">PNs007</strain>
    </source>
</reference>
<proteinExistence type="predicted"/>
<dbReference type="Pfam" id="PF07804">
    <property type="entry name" value="HipA_C"/>
    <property type="match status" value="1"/>
</dbReference>
<keyword evidence="1" id="KW-0808">Transferase</keyword>
<dbReference type="Proteomes" id="UP001147148">
    <property type="component" value="Unassembled WGS sequence"/>
</dbReference>
<dbReference type="EMBL" id="JAPDSH010000001">
    <property type="protein sequence ID" value="MDF0478958.1"/>
    <property type="molecule type" value="Genomic_DNA"/>
</dbReference>
<evidence type="ECO:0000259" key="3">
    <source>
        <dbReference type="Pfam" id="PF07804"/>
    </source>
</evidence>
<keyword evidence="5" id="KW-1185">Reference proteome</keyword>
<dbReference type="InterPro" id="IPR012893">
    <property type="entry name" value="HipA-like_C"/>
</dbReference>
<name>A0ABT5WYX8_9ENTE</name>
<organism evidence="4 5">
    <name type="scientific">Vagococcus proximus</name>
    <dbReference type="NCBI Taxonomy" id="2991417"/>
    <lineage>
        <taxon>Bacteria</taxon>
        <taxon>Bacillati</taxon>
        <taxon>Bacillota</taxon>
        <taxon>Bacilli</taxon>
        <taxon>Lactobacillales</taxon>
        <taxon>Enterococcaceae</taxon>
        <taxon>Vagococcus</taxon>
    </lineage>
</organism>